<keyword evidence="1" id="KW-0732">Signal</keyword>
<reference evidence="2 3" key="1">
    <citation type="submission" date="2020-08" db="EMBL/GenBank/DDBJ databases">
        <title>Genome sequence of Hymenobacter qilianensis JCM 19763T.</title>
        <authorList>
            <person name="Hyun D.-W."/>
            <person name="Bae J.-W."/>
        </authorList>
    </citation>
    <scope>NUCLEOTIDE SEQUENCE [LARGE SCALE GENOMIC DNA]</scope>
    <source>
        <strain evidence="2 3">JCM 19763</strain>
    </source>
</reference>
<dbReference type="InterPro" id="IPR011042">
    <property type="entry name" value="6-blade_b-propeller_TolB-like"/>
</dbReference>
<evidence type="ECO:0008006" key="4">
    <source>
        <dbReference type="Google" id="ProtNLM"/>
    </source>
</evidence>
<dbReference type="Gene3D" id="2.120.10.30">
    <property type="entry name" value="TolB, C-terminal domain"/>
    <property type="match status" value="1"/>
</dbReference>
<protein>
    <recommendedName>
        <fullName evidence="4">PD40 domain-containing protein</fullName>
    </recommendedName>
</protein>
<organism evidence="2 3">
    <name type="scientific">Hymenobacter qilianensis</name>
    <dbReference type="NCBI Taxonomy" id="1385715"/>
    <lineage>
        <taxon>Bacteria</taxon>
        <taxon>Pseudomonadati</taxon>
        <taxon>Bacteroidota</taxon>
        <taxon>Cytophagia</taxon>
        <taxon>Cytophagales</taxon>
        <taxon>Hymenobacteraceae</taxon>
        <taxon>Hymenobacter</taxon>
    </lineage>
</organism>
<evidence type="ECO:0000313" key="3">
    <source>
        <dbReference type="Proteomes" id="UP000516093"/>
    </source>
</evidence>
<dbReference type="EMBL" id="CP060784">
    <property type="protein sequence ID" value="QNP53293.1"/>
    <property type="molecule type" value="Genomic_DNA"/>
</dbReference>
<name>A0A7H0GYC7_9BACT</name>
<accession>A0A7H0GYC7</accession>
<dbReference type="SUPFAM" id="SSF69304">
    <property type="entry name" value="Tricorn protease N-terminal domain"/>
    <property type="match status" value="1"/>
</dbReference>
<feature type="chain" id="PRO_5028813681" description="PD40 domain-containing protein" evidence="1">
    <location>
        <begin position="21"/>
        <end position="289"/>
    </location>
</feature>
<dbReference type="RefSeq" id="WP_187733512.1">
    <property type="nucleotide sequence ID" value="NZ_BMFN01000001.1"/>
</dbReference>
<evidence type="ECO:0000256" key="1">
    <source>
        <dbReference type="SAM" id="SignalP"/>
    </source>
</evidence>
<gene>
    <name evidence="2" type="ORF">H9L05_06650</name>
</gene>
<keyword evidence="3" id="KW-1185">Reference proteome</keyword>
<dbReference type="AlphaFoldDB" id="A0A7H0GYC7"/>
<feature type="signal peptide" evidence="1">
    <location>
        <begin position="1"/>
        <end position="20"/>
    </location>
</feature>
<dbReference type="KEGG" id="hqi:H9L05_06650"/>
<dbReference type="Proteomes" id="UP000516093">
    <property type="component" value="Chromosome"/>
</dbReference>
<proteinExistence type="predicted"/>
<sequence>MNRLALLLCCLFPFLASAQADTDIYLVDLSVKGNTVVLSNPRNITPHKGYDNQPFFHPALPLLYYSSSTDSSRTDLKSYNYKTAQTQQITATREREYSPLLTADQQFLSCIIQRDNGQQDLGKYPLKGGPPIILVDKLKVGYHVWIDQSRLLVYALATPSSELHYLNLTTNSDTIIARNIGRSLKQIPNQTALSFLEKTPEGKWLIKRFDTNTQAISILGPALEGSEDLAWTKNGLMLMSNGQQIYACRPGHRDGWKPVKMTGTAPGLNKVSRLAINAANNQMAVVVSE</sequence>
<evidence type="ECO:0000313" key="2">
    <source>
        <dbReference type="EMBL" id="QNP53293.1"/>
    </source>
</evidence>